<feature type="domain" description="ABC transporter" evidence="5">
    <location>
        <begin position="7"/>
        <end position="275"/>
    </location>
</feature>
<evidence type="ECO:0000256" key="2">
    <source>
        <dbReference type="ARBA" id="ARBA00022741"/>
    </source>
</evidence>
<dbReference type="Pfam" id="PF00005">
    <property type="entry name" value="ABC_tran"/>
    <property type="match status" value="1"/>
</dbReference>
<keyword evidence="7" id="KW-1185">Reference proteome</keyword>
<evidence type="ECO:0000256" key="4">
    <source>
        <dbReference type="SAM" id="MobiDB-lite"/>
    </source>
</evidence>
<dbReference type="AlphaFoldDB" id="A0ABD5Y675"/>
<keyword evidence="3 6" id="KW-0067">ATP-binding</keyword>
<dbReference type="InterPro" id="IPR050319">
    <property type="entry name" value="ABC_transp_ATP-bind"/>
</dbReference>
<dbReference type="Proteomes" id="UP001596432">
    <property type="component" value="Unassembled WGS sequence"/>
</dbReference>
<dbReference type="PROSITE" id="PS00211">
    <property type="entry name" value="ABC_TRANSPORTER_1"/>
    <property type="match status" value="1"/>
</dbReference>
<feature type="region of interest" description="Disordered" evidence="4">
    <location>
        <begin position="350"/>
        <end position="374"/>
    </location>
</feature>
<gene>
    <name evidence="6" type="ORF">ACFQMA_15575</name>
</gene>
<dbReference type="GeneID" id="78821554"/>
<dbReference type="InterPro" id="IPR013563">
    <property type="entry name" value="Oligopep_ABC_C"/>
</dbReference>
<evidence type="ECO:0000256" key="1">
    <source>
        <dbReference type="ARBA" id="ARBA00022448"/>
    </source>
</evidence>
<dbReference type="InterPro" id="IPR003439">
    <property type="entry name" value="ABC_transporter-like_ATP-bd"/>
</dbReference>
<dbReference type="InterPro" id="IPR003593">
    <property type="entry name" value="AAA+_ATPase"/>
</dbReference>
<sequence>MSDDVVVSLEDLHVHFENSRLFGLKGAETVRAVDGVSLDVHENEVVALVGESGCGKTTLGKAAIGLHRPTAGSVRYRGTDVWEAKDARGLLGGGDLDHDFEEIRRALQIVHQDPEASLDANSRIESILAEPLRRWEPEMSRTDRREHVYGFLEYVGLDPAADFADRYPHQLSGGQQQRVALVRALLMSPDLILADEAISALDVSLRINMMDLMLRLQEAVDTAYLYITHDISNARYVAKKSGGRIGIMYLGKLVEIGPVDRVIENPQHPYTKALLWATPDLASGERASDAHGIEDAPLRAIDVPDAANPPAGCPFHDRCPEAREACTDEMPPSTSVESAHRTRCFRADDDHPYWESAPLPDADEGSAAKRSAGD</sequence>
<dbReference type="PANTHER" id="PTHR43776">
    <property type="entry name" value="TRANSPORT ATP-BINDING PROTEIN"/>
    <property type="match status" value="1"/>
</dbReference>
<dbReference type="InterPro" id="IPR027417">
    <property type="entry name" value="P-loop_NTPase"/>
</dbReference>
<name>A0ABD5Y675_9EURY</name>
<protein>
    <submittedName>
        <fullName evidence="6">ABC transporter ATP-binding protein</fullName>
    </submittedName>
</protein>
<dbReference type="SMART" id="SM00382">
    <property type="entry name" value="AAA"/>
    <property type="match status" value="1"/>
</dbReference>
<evidence type="ECO:0000259" key="5">
    <source>
        <dbReference type="PROSITE" id="PS50893"/>
    </source>
</evidence>
<dbReference type="SUPFAM" id="SSF52540">
    <property type="entry name" value="P-loop containing nucleoside triphosphate hydrolases"/>
    <property type="match status" value="1"/>
</dbReference>
<organism evidence="6 7">
    <name type="scientific">Halosimplex aquaticum</name>
    <dbReference type="NCBI Taxonomy" id="3026162"/>
    <lineage>
        <taxon>Archaea</taxon>
        <taxon>Methanobacteriati</taxon>
        <taxon>Methanobacteriota</taxon>
        <taxon>Stenosarchaea group</taxon>
        <taxon>Halobacteria</taxon>
        <taxon>Halobacteriales</taxon>
        <taxon>Haloarculaceae</taxon>
        <taxon>Halosimplex</taxon>
    </lineage>
</organism>
<keyword evidence="2" id="KW-0547">Nucleotide-binding</keyword>
<reference evidence="6 7" key="1">
    <citation type="journal article" date="2019" name="Int. J. Syst. Evol. Microbiol.">
        <title>The Global Catalogue of Microorganisms (GCM) 10K type strain sequencing project: providing services to taxonomists for standard genome sequencing and annotation.</title>
        <authorList>
            <consortium name="The Broad Institute Genomics Platform"/>
            <consortium name="The Broad Institute Genome Sequencing Center for Infectious Disease"/>
            <person name="Wu L."/>
            <person name="Ma J."/>
        </authorList>
    </citation>
    <scope>NUCLEOTIDE SEQUENCE [LARGE SCALE GENOMIC DNA]</scope>
    <source>
        <strain evidence="6 7">XZYJT29</strain>
    </source>
</reference>
<dbReference type="EMBL" id="JBHTAS010000001">
    <property type="protein sequence ID" value="MFC7141245.1"/>
    <property type="molecule type" value="Genomic_DNA"/>
</dbReference>
<dbReference type="InterPro" id="IPR017871">
    <property type="entry name" value="ABC_transporter-like_CS"/>
</dbReference>
<dbReference type="Pfam" id="PF08352">
    <property type="entry name" value="oligo_HPY"/>
    <property type="match status" value="1"/>
</dbReference>
<dbReference type="Gene3D" id="3.40.50.300">
    <property type="entry name" value="P-loop containing nucleotide triphosphate hydrolases"/>
    <property type="match status" value="1"/>
</dbReference>
<proteinExistence type="predicted"/>
<dbReference type="NCBIfam" id="TIGR01727">
    <property type="entry name" value="oligo_HPY"/>
    <property type="match status" value="1"/>
</dbReference>
<dbReference type="GO" id="GO:0055085">
    <property type="term" value="P:transmembrane transport"/>
    <property type="evidence" value="ECO:0007669"/>
    <property type="project" value="UniProtKB-ARBA"/>
</dbReference>
<evidence type="ECO:0000256" key="3">
    <source>
        <dbReference type="ARBA" id="ARBA00022840"/>
    </source>
</evidence>
<dbReference type="RefSeq" id="WP_274322331.1">
    <property type="nucleotide sequence ID" value="NZ_CP118158.1"/>
</dbReference>
<dbReference type="GO" id="GO:0005524">
    <property type="term" value="F:ATP binding"/>
    <property type="evidence" value="ECO:0007669"/>
    <property type="project" value="UniProtKB-KW"/>
</dbReference>
<keyword evidence="1" id="KW-0813">Transport</keyword>
<evidence type="ECO:0000313" key="6">
    <source>
        <dbReference type="EMBL" id="MFC7141245.1"/>
    </source>
</evidence>
<accession>A0ABD5Y675</accession>
<dbReference type="CDD" id="cd03257">
    <property type="entry name" value="ABC_NikE_OppD_transporters"/>
    <property type="match status" value="1"/>
</dbReference>
<comment type="caution">
    <text evidence="6">The sequence shown here is derived from an EMBL/GenBank/DDBJ whole genome shotgun (WGS) entry which is preliminary data.</text>
</comment>
<dbReference type="PROSITE" id="PS50893">
    <property type="entry name" value="ABC_TRANSPORTER_2"/>
    <property type="match status" value="1"/>
</dbReference>
<evidence type="ECO:0000313" key="7">
    <source>
        <dbReference type="Proteomes" id="UP001596432"/>
    </source>
</evidence>